<dbReference type="PANTHER" id="PTHR34706">
    <property type="entry name" value="SLR1338 PROTEIN"/>
    <property type="match status" value="1"/>
</dbReference>
<protein>
    <submittedName>
        <fullName evidence="1">Uncharacterized protein</fullName>
    </submittedName>
</protein>
<dbReference type="PANTHER" id="PTHR34706:SF1">
    <property type="entry name" value="VWFA DOMAIN-CONTAINING PROTEIN"/>
    <property type="match status" value="1"/>
</dbReference>
<evidence type="ECO:0000313" key="1">
    <source>
        <dbReference type="EMBL" id="KAK7239615.1"/>
    </source>
</evidence>
<dbReference type="Gene3D" id="3.40.50.410">
    <property type="entry name" value="von Willebrand factor, type A domain"/>
    <property type="match status" value="1"/>
</dbReference>
<name>A0ABR1FVH9_AURAN</name>
<keyword evidence="2" id="KW-1185">Reference proteome</keyword>
<dbReference type="SUPFAM" id="SSF53300">
    <property type="entry name" value="vWA-like"/>
    <property type="match status" value="1"/>
</dbReference>
<dbReference type="KEGG" id="aaf:AURANDRAFT_61516"/>
<gene>
    <name evidence="1" type="ORF">SO694_00028255</name>
</gene>
<evidence type="ECO:0000313" key="2">
    <source>
        <dbReference type="Proteomes" id="UP001363151"/>
    </source>
</evidence>
<dbReference type="Proteomes" id="UP001363151">
    <property type="component" value="Unassembled WGS sequence"/>
</dbReference>
<sequence length="287" mass="31171">MAVPPIGGVAAAVPAVSVAAAVDAADADGAVVAPVADAGDVAVGLADRVEKMRAELDMPPEYVEDLLRLVGTDIVVVADDSGSMNSVSDNLAGGPKTRWQELQQTLRLLATMLLVIEHMDGFWLKFLNDAEWYKITSTAQLEEIFAGKPRARGKTPLLGNLAPVIEGFGRDDRDTLLLILTDGEPSDCEFDELSHLIKSKPDDVFCSFAMCTDEADVVELYNKVVDPIFGCDITDDYAAECREAKRVGNALSPFQWLAKMLLVKYDKYDALDERKLDGRRRACCALS</sequence>
<comment type="caution">
    <text evidence="1">The sequence shown here is derived from an EMBL/GenBank/DDBJ whole genome shotgun (WGS) entry which is preliminary data.</text>
</comment>
<reference evidence="1 2" key="1">
    <citation type="submission" date="2024-03" db="EMBL/GenBank/DDBJ databases">
        <title>Aureococcus anophagefferens CCMP1851 and Kratosvirus quantuckense: Draft genome of a second virus-susceptible host strain in the model system.</title>
        <authorList>
            <person name="Chase E."/>
            <person name="Truchon A.R."/>
            <person name="Schepens W."/>
            <person name="Wilhelm S.W."/>
        </authorList>
    </citation>
    <scope>NUCLEOTIDE SEQUENCE [LARGE SCALE GENOMIC DNA]</scope>
    <source>
        <strain evidence="1 2">CCMP1851</strain>
    </source>
</reference>
<proteinExistence type="predicted"/>
<dbReference type="InterPro" id="IPR036465">
    <property type="entry name" value="vWFA_dom_sf"/>
</dbReference>
<accession>A0ABR1FVH9</accession>
<organism evidence="1 2">
    <name type="scientific">Aureococcus anophagefferens</name>
    <name type="common">Harmful bloom alga</name>
    <dbReference type="NCBI Taxonomy" id="44056"/>
    <lineage>
        <taxon>Eukaryota</taxon>
        <taxon>Sar</taxon>
        <taxon>Stramenopiles</taxon>
        <taxon>Ochrophyta</taxon>
        <taxon>Pelagophyceae</taxon>
        <taxon>Pelagomonadales</taxon>
        <taxon>Pelagomonadaceae</taxon>
        <taxon>Aureococcus</taxon>
    </lineage>
</organism>
<dbReference type="EMBL" id="JBBJCI010000223">
    <property type="protein sequence ID" value="KAK7239615.1"/>
    <property type="molecule type" value="Genomic_DNA"/>
</dbReference>